<gene>
    <name evidence="1" type="ORF">G9F11_005017</name>
</gene>
<reference evidence="1" key="1">
    <citation type="journal article" date="2018" name="Genome Biol.">
        <title>SKESA: strategic k-mer extension for scrupulous assemblies.</title>
        <authorList>
            <person name="Souvorov A."/>
            <person name="Agarwala R."/>
            <person name="Lipman D.J."/>
        </authorList>
    </citation>
    <scope>NUCLEOTIDE SEQUENCE</scope>
    <source>
        <strain evidence="1">MA.CK_93/00001031</strain>
    </source>
</reference>
<protein>
    <recommendedName>
        <fullName evidence="2">Dpoa decarboxylase</fullName>
    </recommendedName>
</protein>
<evidence type="ECO:0000313" key="1">
    <source>
        <dbReference type="EMBL" id="HAF6262308.1"/>
    </source>
</evidence>
<accession>A0A750HQW0</accession>
<sequence length="101" mass="11726">MMKPGFIAPPWPHIRGDSVSVASLIFRIEKEAHNGCGLYYEIYHYRALCKLRDLYINLSASDAETFKDVAARRGFFLDDDALKECTDEYYKTIAEIREEQK</sequence>
<dbReference type="AlphaFoldDB" id="A0A750HQW0"/>
<proteinExistence type="predicted"/>
<organism evidence="1">
    <name type="scientific">Salmonella enterica</name>
    <name type="common">Salmonella choleraesuis</name>
    <dbReference type="NCBI Taxonomy" id="28901"/>
    <lineage>
        <taxon>Bacteria</taxon>
        <taxon>Pseudomonadati</taxon>
        <taxon>Pseudomonadota</taxon>
        <taxon>Gammaproteobacteria</taxon>
        <taxon>Enterobacterales</taxon>
        <taxon>Enterobacteriaceae</taxon>
        <taxon>Salmonella</taxon>
    </lineage>
</organism>
<dbReference type="EMBL" id="DAAVPY010000025">
    <property type="protein sequence ID" value="HAF6262308.1"/>
    <property type="molecule type" value="Genomic_DNA"/>
</dbReference>
<evidence type="ECO:0008006" key="2">
    <source>
        <dbReference type="Google" id="ProtNLM"/>
    </source>
</evidence>
<comment type="caution">
    <text evidence="1">The sequence shown here is derived from an EMBL/GenBank/DDBJ whole genome shotgun (WGS) entry which is preliminary data.</text>
</comment>
<name>A0A750HQW0_SALER</name>
<reference evidence="1" key="2">
    <citation type="submission" date="2020-02" db="EMBL/GenBank/DDBJ databases">
        <authorList>
            <consortium name="NCBI Pathogen Detection Project"/>
        </authorList>
    </citation>
    <scope>NUCLEOTIDE SEQUENCE</scope>
    <source>
        <strain evidence="1">MA.CK_93/00001031</strain>
    </source>
</reference>